<evidence type="ECO:0000259" key="4">
    <source>
        <dbReference type="SMART" id="SM00342"/>
    </source>
</evidence>
<dbReference type="PANTHER" id="PTHR47893">
    <property type="entry name" value="REGULATORY PROTEIN PCHR"/>
    <property type="match status" value="1"/>
</dbReference>
<dbReference type="PANTHER" id="PTHR47893:SF1">
    <property type="entry name" value="REGULATORY PROTEIN PCHR"/>
    <property type="match status" value="1"/>
</dbReference>
<keyword evidence="1" id="KW-0805">Transcription regulation</keyword>
<dbReference type="PROSITE" id="PS00041">
    <property type="entry name" value="HTH_ARAC_FAMILY_1"/>
    <property type="match status" value="1"/>
</dbReference>
<dbReference type="SUPFAM" id="SSF46689">
    <property type="entry name" value="Homeodomain-like"/>
    <property type="match status" value="1"/>
</dbReference>
<gene>
    <name evidence="5" type="ORF">PEPS_41950</name>
</gene>
<evidence type="ECO:0000313" key="5">
    <source>
        <dbReference type="EMBL" id="BDD01915.1"/>
    </source>
</evidence>
<proteinExistence type="predicted"/>
<dbReference type="Proteomes" id="UP001354989">
    <property type="component" value="Plasmid pPP4"/>
</dbReference>
<dbReference type="RefSeq" id="WP_338399112.1">
    <property type="nucleotide sequence ID" value="NZ_AP025296.1"/>
</dbReference>
<evidence type="ECO:0000256" key="1">
    <source>
        <dbReference type="ARBA" id="ARBA00023015"/>
    </source>
</evidence>
<dbReference type="EMBL" id="AP025296">
    <property type="protein sequence ID" value="BDD01915.1"/>
    <property type="molecule type" value="Genomic_DNA"/>
</dbReference>
<evidence type="ECO:0000256" key="3">
    <source>
        <dbReference type="ARBA" id="ARBA00023163"/>
    </source>
</evidence>
<dbReference type="InterPro" id="IPR009057">
    <property type="entry name" value="Homeodomain-like_sf"/>
</dbReference>
<dbReference type="InterPro" id="IPR018062">
    <property type="entry name" value="HTH_AraC-typ_CS"/>
</dbReference>
<dbReference type="Gene3D" id="1.10.10.60">
    <property type="entry name" value="Homeodomain-like"/>
    <property type="match status" value="1"/>
</dbReference>
<keyword evidence="6" id="KW-1185">Reference proteome</keyword>
<protein>
    <recommendedName>
        <fullName evidence="4">HTH araC/xylS-type domain-containing protein</fullName>
    </recommendedName>
</protein>
<dbReference type="InterPro" id="IPR018060">
    <property type="entry name" value="HTH_AraC"/>
</dbReference>
<name>A0ABN6LFF9_9BACT</name>
<evidence type="ECO:0000256" key="2">
    <source>
        <dbReference type="ARBA" id="ARBA00023125"/>
    </source>
</evidence>
<dbReference type="SMART" id="SM00342">
    <property type="entry name" value="HTH_ARAC"/>
    <property type="match status" value="1"/>
</dbReference>
<accession>A0ABN6LFF9</accession>
<evidence type="ECO:0000313" key="6">
    <source>
        <dbReference type="Proteomes" id="UP001354989"/>
    </source>
</evidence>
<keyword evidence="2" id="KW-0238">DNA-binding</keyword>
<reference evidence="5 6" key="1">
    <citation type="submission" date="2021-12" db="EMBL/GenBank/DDBJ databases">
        <title>Genome sequencing of bacteria with rrn-lacking chromosome and rrn-plasmid.</title>
        <authorList>
            <person name="Anda M."/>
            <person name="Iwasaki W."/>
        </authorList>
    </citation>
    <scope>NUCLEOTIDE SEQUENCE [LARGE SCALE GENOMIC DNA]</scope>
    <source>
        <strain evidence="5 6">NBRC 101262</strain>
        <plasmid evidence="5 6">pPP4</plasmid>
    </source>
</reference>
<feature type="domain" description="HTH araC/xylS-type" evidence="4">
    <location>
        <begin position="240"/>
        <end position="323"/>
    </location>
</feature>
<dbReference type="Pfam" id="PF12833">
    <property type="entry name" value="HTH_18"/>
    <property type="match status" value="1"/>
</dbReference>
<keyword evidence="5" id="KW-0614">Plasmid</keyword>
<dbReference type="InterPro" id="IPR020449">
    <property type="entry name" value="Tscrpt_reg_AraC-type_HTH"/>
</dbReference>
<dbReference type="InterPro" id="IPR053142">
    <property type="entry name" value="PchR_regulatory_protein"/>
</dbReference>
<geneLocation type="plasmid" evidence="5 6">
    <name>pPP4</name>
</geneLocation>
<keyword evidence="3" id="KW-0804">Transcription</keyword>
<sequence>MLHLKITKTENLLQELADQVGGEILEGTFKIPSQLGTGSIQLSSLVEGVILHYGDFCINDDLMISRKIEEDINKKFFSIIYSFESHDITESIENKSQEGIQNHILFLNRYFSYSTFAPAYRRNRHVQFFISIEKMQKIVQYYDLPLALNELLNSTAPWCYKYPFSMEVQKVLFQMNNYKINNQFTKGYVINKCEELIMLMLENLYLDQMAKDQHSHFIHQDDLKLIIEAEQRLMDMAFEDISIKNLAEDLSVGIRKLQRLFKAYHGVDMTTYRKHIRMEQSRQMIAQQSLSITEICYKMGYSSVSHFSKIFKDHFGVSPSSLIKK</sequence>
<organism evidence="5 6">
    <name type="scientific">Persicobacter psychrovividus</name>
    <dbReference type="NCBI Taxonomy" id="387638"/>
    <lineage>
        <taxon>Bacteria</taxon>
        <taxon>Pseudomonadati</taxon>
        <taxon>Bacteroidota</taxon>
        <taxon>Cytophagia</taxon>
        <taxon>Cytophagales</taxon>
        <taxon>Persicobacteraceae</taxon>
        <taxon>Persicobacter</taxon>
    </lineage>
</organism>
<dbReference type="PRINTS" id="PR00032">
    <property type="entry name" value="HTHARAC"/>
</dbReference>